<dbReference type="InterPro" id="IPR036097">
    <property type="entry name" value="HisK_dim/P_sf"/>
</dbReference>
<keyword evidence="13" id="KW-1185">Reference proteome</keyword>
<dbReference type="CDD" id="cd00082">
    <property type="entry name" value="HisKA"/>
    <property type="match status" value="1"/>
</dbReference>
<dbReference type="Gene3D" id="3.40.50.300">
    <property type="entry name" value="P-loop containing nucleotide triphosphate hydrolases"/>
    <property type="match status" value="1"/>
</dbReference>
<dbReference type="Gene3D" id="1.10.287.130">
    <property type="match status" value="1"/>
</dbReference>
<dbReference type="Pfam" id="PF00512">
    <property type="entry name" value="HisKA"/>
    <property type="match status" value="1"/>
</dbReference>
<dbReference type="PANTHER" id="PTHR43642:SF1">
    <property type="entry name" value="HYBRID SIGNAL TRANSDUCTION HISTIDINE KINASE G"/>
    <property type="match status" value="1"/>
</dbReference>
<keyword evidence="7" id="KW-0067">ATP-binding</keyword>
<dbReference type="SMART" id="SM00065">
    <property type="entry name" value="GAF"/>
    <property type="match status" value="1"/>
</dbReference>
<evidence type="ECO:0000256" key="7">
    <source>
        <dbReference type="ARBA" id="ARBA00022840"/>
    </source>
</evidence>
<dbReference type="CDD" id="cd14014">
    <property type="entry name" value="STKc_PknB_like"/>
    <property type="match status" value="1"/>
</dbReference>
<evidence type="ECO:0000256" key="9">
    <source>
        <dbReference type="SAM" id="Coils"/>
    </source>
</evidence>
<keyword evidence="9" id="KW-0175">Coiled coil</keyword>
<evidence type="ECO:0000259" key="10">
    <source>
        <dbReference type="PROSITE" id="PS50011"/>
    </source>
</evidence>
<dbReference type="InterPro" id="IPR004358">
    <property type="entry name" value="Sig_transdc_His_kin-like_C"/>
</dbReference>
<dbReference type="FunFam" id="1.10.510.10:FF:000021">
    <property type="entry name" value="Serine/threonine protein kinase"/>
    <property type="match status" value="1"/>
</dbReference>
<comment type="catalytic activity">
    <reaction evidence="1">
        <text>ATP + protein L-histidine = ADP + protein N-phospho-L-histidine.</text>
        <dbReference type="EC" id="2.7.13.3"/>
    </reaction>
</comment>
<dbReference type="InterPro" id="IPR005467">
    <property type="entry name" value="His_kinase_dom"/>
</dbReference>
<dbReference type="SUPFAM" id="SSF52540">
    <property type="entry name" value="P-loop containing nucleoside triphosphate hydrolases"/>
    <property type="match status" value="1"/>
</dbReference>
<sequence length="1785" mass="200213">MLAVSNYQIDSTLHEGIETIIYRVQTPTDQKPKILKILKAEYPTVDAITRLKHEYQIRKDLNHPGIVKVISLETFNNRLGLLLEDFGGESMSKLLPREKLSITTCLNIAIQIAKALEYLHQNQIIHKDIKPSNIIINSQTGIVKLTDFGIASRLNKETPQFINPNIVEGTLAYMSPEQTGRMNRTLDYRTDFYSFGVTLYEMLTGQLPFQSDDPLELVYNHIAKQPIPPQQLLPDIPQSLSEIVMKLMAKNAEDRYQSAAGILADLEICLNPSQTKGEITDFIPGRLDILSQLLIPQKLYGRENQVNLLLSGFNRAAQGTSELMLVSGYSGIGKSAVVNEINKPITKQRGYFISGKFDQFKRNIPYASLSQAFGYLMRQLLTESAENLQQWQEKILTAIGANGQVIIDVIPEVELIIGKQPELPQVGPTESQNRFNRVFAEFIRVFTQKEHPLVIFLDDLQWADSATLNLMQLLMTDPDSNYLLLLGAYRDNEVSSTHPLMQTVEEIKKAGTVVNNIVLQPLDLDNVTQLIADTLQETRFLQETGFLSQRVIDLAELLSNKTGGNPFFLTQLLQALYQEKLLTFDFNSASWQWNLEEIQAIGITDKNVVELVASRIEKLPKSTQEVLKLAACVGDRFTLDVLSIVNEKLPSVTAIELYSALQAGLILPLSEAYKIPLVFDESENTVEIIEAKIPKVGYKFLHDRVQQAAYSLIPNEQKKATHLKIGRLLLENTPKQNLEENIFDIVNQLNVGIDTISQPAEKCKLAELNWIAGKRAKAASAYEPAANYLNTGLELLASDSWQNQYDLTLNLHLATAEAEYLTTKFERSHALLDVILTQAKNLLDQAQAYKLKVEVYIAQIQMQVALDTGLSVIEMLGVKLEEEPPQVEQIEELINLPEMTDPDKIAALWILLKIGSAAYIANPGLLARILFTMANLCIKYGNSPEAAKVYVYYGILLSSSLNDIEAGYRYGQLSLRLLEQFHAKELQVLILNGFNGYVRLWKEQVRDTLNPLRVAYACGLESGEILSGGYAILNYFMHSFFVGESLESLEQKHRLYIDEFKKQRLYYHLVYGQICRQLILNLLGQVEEPVLLMGEAFNEQEMIPVLTEQKNGTTLFFVYLAKAMLHYLFEQPELAIAYSQTAESYVQSVLGLFISAQCNFYQSLALLAHYPHAEASQQSLYLETVASNQEKMQQWAYHAPMNFQHKYDLVAAEKARVLGNKLAAIDDYDLAIKRAAANNYLHEEALAYELAGKFYQSLDKEIIAQAYLTKAYYAYIRWGAIAKVKALESNYPFLAAQTCSVETRKFDVKTTTAATTTNSRLADFLDLSTFVKSSQAIAREIILENLLSQLIKILLENAAAQKGFLLLLKDDQLYIEASGTATDDVVKVLQSIPVATCDDLPLSVINYVKRTQENLVLNNATVTEPFNADVYIQECQPKSILCLPILYQSKLQGILYLENNLAVGAFTNSRIEVLQLLCSQAAISLENARLYAQLAEYSHTLEEKVAARTAELKAAQKQIIAQEKLASLGTLTAGVAHELKNPLNFVNNFAELSVELAEELLAEIENQAEPLDANILNYTKETLSDLKENIAIIQQHGQRADRIIHNMMQHARTDSNTRQPTNLNALLDQAVQLAYHSRRSKNNNFNVTIYKDYDDSIGLLNLVSADLNRAFINIIDNACYAVEAKQKHFEAQMGNSGETFTPTLWVKTQNKGEVVEIRIRDNGIGIAPDLIDKIFHPFFTTKPAGDGTGLGLSLTYDIIVGHPGGTLNVESELGEYTEFIISLSA</sequence>
<dbReference type="SUPFAM" id="SSF47384">
    <property type="entry name" value="Homodimeric domain of signal transducing histidine kinase"/>
    <property type="match status" value="1"/>
</dbReference>
<evidence type="ECO:0000313" key="12">
    <source>
        <dbReference type="EMBL" id="GET36997.1"/>
    </source>
</evidence>
<dbReference type="SUPFAM" id="SSF55781">
    <property type="entry name" value="GAF domain-like"/>
    <property type="match status" value="1"/>
</dbReference>
<dbReference type="Gene3D" id="3.30.450.40">
    <property type="match status" value="1"/>
</dbReference>
<protein>
    <submittedName>
        <fullName evidence="12">Multi-sensor signal transduction multi-kinase</fullName>
    </submittedName>
</protein>
<keyword evidence="6" id="KW-0418">Kinase</keyword>
<dbReference type="PRINTS" id="PR00344">
    <property type="entry name" value="BCTRLSENSOR"/>
</dbReference>
<dbReference type="InterPro" id="IPR053159">
    <property type="entry name" value="Hybrid_Histidine_Kinase"/>
</dbReference>
<dbReference type="PANTHER" id="PTHR43642">
    <property type="entry name" value="HYBRID SIGNAL TRANSDUCTION HISTIDINE KINASE G"/>
    <property type="match status" value="1"/>
</dbReference>
<evidence type="ECO:0000256" key="4">
    <source>
        <dbReference type="ARBA" id="ARBA00022679"/>
    </source>
</evidence>
<dbReference type="SMART" id="SM00388">
    <property type="entry name" value="HisKA"/>
    <property type="match status" value="1"/>
</dbReference>
<dbReference type="Gene3D" id="1.10.510.10">
    <property type="entry name" value="Transferase(Phosphotransferase) domain 1"/>
    <property type="match status" value="1"/>
</dbReference>
<accession>A0AAV3X9M6</accession>
<dbReference type="SMART" id="SM00387">
    <property type="entry name" value="HATPase_c"/>
    <property type="match status" value="1"/>
</dbReference>
<dbReference type="Pfam" id="PF01590">
    <property type="entry name" value="GAF"/>
    <property type="match status" value="1"/>
</dbReference>
<dbReference type="InterPro" id="IPR041664">
    <property type="entry name" value="AAA_16"/>
</dbReference>
<dbReference type="InterPro" id="IPR003661">
    <property type="entry name" value="HisK_dim/P_dom"/>
</dbReference>
<keyword evidence="4" id="KW-0808">Transferase</keyword>
<evidence type="ECO:0000256" key="6">
    <source>
        <dbReference type="ARBA" id="ARBA00022777"/>
    </source>
</evidence>
<dbReference type="InterPro" id="IPR003594">
    <property type="entry name" value="HATPase_dom"/>
</dbReference>
<dbReference type="InterPro" id="IPR008271">
    <property type="entry name" value="Ser/Thr_kinase_AS"/>
</dbReference>
<dbReference type="GO" id="GO:0004674">
    <property type="term" value="F:protein serine/threonine kinase activity"/>
    <property type="evidence" value="ECO:0007669"/>
    <property type="project" value="UniProtKB-KW"/>
</dbReference>
<dbReference type="GO" id="GO:0000155">
    <property type="term" value="F:phosphorelay sensor kinase activity"/>
    <property type="evidence" value="ECO:0007669"/>
    <property type="project" value="InterPro"/>
</dbReference>
<dbReference type="SMART" id="SM00220">
    <property type="entry name" value="S_TKc"/>
    <property type="match status" value="1"/>
</dbReference>
<evidence type="ECO:0000256" key="2">
    <source>
        <dbReference type="ARBA" id="ARBA00022527"/>
    </source>
</evidence>
<dbReference type="Gene3D" id="3.30.565.10">
    <property type="entry name" value="Histidine kinase-like ATPase, C-terminal domain"/>
    <property type="match status" value="1"/>
</dbReference>
<feature type="domain" description="Histidine kinase" evidence="11">
    <location>
        <begin position="1534"/>
        <end position="1785"/>
    </location>
</feature>
<reference evidence="12" key="1">
    <citation type="submission" date="2019-10" db="EMBL/GenBank/DDBJ databases">
        <title>Draft genome sequece of Microseira wollei NIES-4236.</title>
        <authorList>
            <person name="Yamaguchi H."/>
            <person name="Suzuki S."/>
            <person name="Kawachi M."/>
        </authorList>
    </citation>
    <scope>NUCLEOTIDE SEQUENCE</scope>
    <source>
        <strain evidence="12">NIES-4236</strain>
    </source>
</reference>
<dbReference type="PROSITE" id="PS00108">
    <property type="entry name" value="PROTEIN_KINASE_ST"/>
    <property type="match status" value="1"/>
</dbReference>
<name>A0AAV3X9M6_9CYAN</name>
<dbReference type="Proteomes" id="UP001050975">
    <property type="component" value="Unassembled WGS sequence"/>
</dbReference>
<keyword evidence="8" id="KW-0902">Two-component regulatory system</keyword>
<evidence type="ECO:0000259" key="11">
    <source>
        <dbReference type="PROSITE" id="PS50109"/>
    </source>
</evidence>
<dbReference type="SUPFAM" id="SSF56112">
    <property type="entry name" value="Protein kinase-like (PK-like)"/>
    <property type="match status" value="1"/>
</dbReference>
<dbReference type="InterPro" id="IPR011009">
    <property type="entry name" value="Kinase-like_dom_sf"/>
</dbReference>
<evidence type="ECO:0000256" key="1">
    <source>
        <dbReference type="ARBA" id="ARBA00000085"/>
    </source>
</evidence>
<evidence type="ECO:0000256" key="8">
    <source>
        <dbReference type="ARBA" id="ARBA00023012"/>
    </source>
</evidence>
<keyword evidence="2" id="KW-0723">Serine/threonine-protein kinase</keyword>
<dbReference type="Pfam" id="PF02518">
    <property type="entry name" value="HATPase_c"/>
    <property type="match status" value="1"/>
</dbReference>
<evidence type="ECO:0000313" key="13">
    <source>
        <dbReference type="Proteomes" id="UP001050975"/>
    </source>
</evidence>
<dbReference type="GO" id="GO:0005524">
    <property type="term" value="F:ATP binding"/>
    <property type="evidence" value="ECO:0007669"/>
    <property type="project" value="UniProtKB-KW"/>
</dbReference>
<dbReference type="Gene3D" id="3.30.200.20">
    <property type="entry name" value="Phosphorylase Kinase, domain 1"/>
    <property type="match status" value="1"/>
</dbReference>
<comment type="caution">
    <text evidence="12">The sequence shown here is derived from an EMBL/GenBank/DDBJ whole genome shotgun (WGS) entry which is preliminary data.</text>
</comment>
<feature type="domain" description="Protein kinase" evidence="10">
    <location>
        <begin position="7"/>
        <end position="268"/>
    </location>
</feature>
<dbReference type="InterPro" id="IPR029016">
    <property type="entry name" value="GAF-like_dom_sf"/>
</dbReference>
<feature type="coiled-coil region" evidence="9">
    <location>
        <begin position="1547"/>
        <end position="1574"/>
    </location>
</feature>
<dbReference type="RefSeq" id="WP_226577714.1">
    <property type="nucleotide sequence ID" value="NZ_BLAY01000021.1"/>
</dbReference>
<dbReference type="Pfam" id="PF13191">
    <property type="entry name" value="AAA_16"/>
    <property type="match status" value="1"/>
</dbReference>
<dbReference type="PROSITE" id="PS50011">
    <property type="entry name" value="PROTEIN_KINASE_DOM"/>
    <property type="match status" value="1"/>
</dbReference>
<evidence type="ECO:0000256" key="5">
    <source>
        <dbReference type="ARBA" id="ARBA00022741"/>
    </source>
</evidence>
<dbReference type="SUPFAM" id="SSF55874">
    <property type="entry name" value="ATPase domain of HSP90 chaperone/DNA topoisomerase II/histidine kinase"/>
    <property type="match status" value="1"/>
</dbReference>
<dbReference type="Pfam" id="PF00069">
    <property type="entry name" value="Pkinase"/>
    <property type="match status" value="1"/>
</dbReference>
<dbReference type="InterPro" id="IPR000719">
    <property type="entry name" value="Prot_kinase_dom"/>
</dbReference>
<dbReference type="InterPro" id="IPR003018">
    <property type="entry name" value="GAF"/>
</dbReference>
<organism evidence="12 13">
    <name type="scientific">Microseira wollei NIES-4236</name>
    <dbReference type="NCBI Taxonomy" id="2530354"/>
    <lineage>
        <taxon>Bacteria</taxon>
        <taxon>Bacillati</taxon>
        <taxon>Cyanobacteriota</taxon>
        <taxon>Cyanophyceae</taxon>
        <taxon>Oscillatoriophycideae</taxon>
        <taxon>Aerosakkonematales</taxon>
        <taxon>Aerosakkonemataceae</taxon>
        <taxon>Microseira</taxon>
    </lineage>
</organism>
<gene>
    <name evidence="12" type="ORF">MiSe_17500</name>
</gene>
<dbReference type="InterPro" id="IPR027417">
    <property type="entry name" value="P-loop_NTPase"/>
</dbReference>
<dbReference type="EMBL" id="BLAY01000021">
    <property type="protein sequence ID" value="GET36997.1"/>
    <property type="molecule type" value="Genomic_DNA"/>
</dbReference>
<dbReference type="PROSITE" id="PS50109">
    <property type="entry name" value="HIS_KIN"/>
    <property type="match status" value="1"/>
</dbReference>
<keyword evidence="3" id="KW-0597">Phosphoprotein</keyword>
<proteinExistence type="predicted"/>
<evidence type="ECO:0000256" key="3">
    <source>
        <dbReference type="ARBA" id="ARBA00022553"/>
    </source>
</evidence>
<dbReference type="InterPro" id="IPR036890">
    <property type="entry name" value="HATPase_C_sf"/>
</dbReference>
<keyword evidence="5" id="KW-0547">Nucleotide-binding</keyword>